<dbReference type="Proteomes" id="UP000501690">
    <property type="component" value="Linkage Group LG9"/>
</dbReference>
<proteinExistence type="predicted"/>
<dbReference type="EMBL" id="CP039353">
    <property type="protein sequence ID" value="QCE06600.1"/>
    <property type="molecule type" value="Genomic_DNA"/>
</dbReference>
<evidence type="ECO:0000313" key="1">
    <source>
        <dbReference type="EMBL" id="QCE06600.1"/>
    </source>
</evidence>
<keyword evidence="2" id="KW-1185">Reference proteome</keyword>
<name>A0A4D6MYJ1_VIGUN</name>
<organism evidence="1 2">
    <name type="scientific">Vigna unguiculata</name>
    <name type="common">Cowpea</name>
    <dbReference type="NCBI Taxonomy" id="3917"/>
    <lineage>
        <taxon>Eukaryota</taxon>
        <taxon>Viridiplantae</taxon>
        <taxon>Streptophyta</taxon>
        <taxon>Embryophyta</taxon>
        <taxon>Tracheophyta</taxon>
        <taxon>Spermatophyta</taxon>
        <taxon>Magnoliopsida</taxon>
        <taxon>eudicotyledons</taxon>
        <taxon>Gunneridae</taxon>
        <taxon>Pentapetalae</taxon>
        <taxon>rosids</taxon>
        <taxon>fabids</taxon>
        <taxon>Fabales</taxon>
        <taxon>Fabaceae</taxon>
        <taxon>Papilionoideae</taxon>
        <taxon>50 kb inversion clade</taxon>
        <taxon>NPAAA clade</taxon>
        <taxon>indigoferoid/millettioid clade</taxon>
        <taxon>Phaseoleae</taxon>
        <taxon>Vigna</taxon>
    </lineage>
</organism>
<evidence type="ECO:0000313" key="2">
    <source>
        <dbReference type="Proteomes" id="UP000501690"/>
    </source>
</evidence>
<reference evidence="1 2" key="1">
    <citation type="submission" date="2019-04" db="EMBL/GenBank/DDBJ databases">
        <title>An improved genome assembly and genetic linkage map for asparagus bean, Vigna unguiculata ssp. sesquipedialis.</title>
        <authorList>
            <person name="Xia Q."/>
            <person name="Zhang R."/>
            <person name="Dong Y."/>
        </authorList>
    </citation>
    <scope>NUCLEOTIDE SEQUENCE [LARGE SCALE GENOMIC DNA]</scope>
    <source>
        <tissue evidence="1">Leaf</tissue>
    </source>
</reference>
<gene>
    <name evidence="1" type="ORF">DEO72_LG9g1614</name>
</gene>
<sequence length="150" mass="15976">MTKLLIIAVRGGGSLSYDGGGEEPPLHTMEKKNKRGCGIAGGSASRWLRHCHGGFAAEVASIFVMKVTAMVVTFCRGGWFSGEAETSMVVRLVVYDTVFGGEGGGGGELGWVVVVEVQGDVESFVVMVEAKIFKMQNISLLTWKMANLIS</sequence>
<accession>A0A4D6MYJ1</accession>
<protein>
    <submittedName>
        <fullName evidence="1">Uncharacterized protein</fullName>
    </submittedName>
</protein>
<dbReference type="AlphaFoldDB" id="A0A4D6MYJ1"/>